<organism evidence="1 2">
    <name type="scientific">Eumeta variegata</name>
    <name type="common">Bagworm moth</name>
    <name type="synonym">Eumeta japonica</name>
    <dbReference type="NCBI Taxonomy" id="151549"/>
    <lineage>
        <taxon>Eukaryota</taxon>
        <taxon>Metazoa</taxon>
        <taxon>Ecdysozoa</taxon>
        <taxon>Arthropoda</taxon>
        <taxon>Hexapoda</taxon>
        <taxon>Insecta</taxon>
        <taxon>Pterygota</taxon>
        <taxon>Neoptera</taxon>
        <taxon>Endopterygota</taxon>
        <taxon>Lepidoptera</taxon>
        <taxon>Glossata</taxon>
        <taxon>Ditrysia</taxon>
        <taxon>Tineoidea</taxon>
        <taxon>Psychidae</taxon>
        <taxon>Oiketicinae</taxon>
        <taxon>Eumeta</taxon>
    </lineage>
</organism>
<reference evidence="1 2" key="1">
    <citation type="journal article" date="2019" name="Commun. Biol.">
        <title>The bagworm genome reveals a unique fibroin gene that provides high tensile strength.</title>
        <authorList>
            <person name="Kono N."/>
            <person name="Nakamura H."/>
            <person name="Ohtoshi R."/>
            <person name="Tomita M."/>
            <person name="Numata K."/>
            <person name="Arakawa K."/>
        </authorList>
    </citation>
    <scope>NUCLEOTIDE SEQUENCE [LARGE SCALE GENOMIC DNA]</scope>
</reference>
<protein>
    <submittedName>
        <fullName evidence="1">Uncharacterized protein</fullName>
    </submittedName>
</protein>
<dbReference type="AlphaFoldDB" id="A0A4C1W1I6"/>
<dbReference type="Proteomes" id="UP000299102">
    <property type="component" value="Unassembled WGS sequence"/>
</dbReference>
<dbReference type="EMBL" id="BGZK01000452">
    <property type="protein sequence ID" value="GBP44412.1"/>
    <property type="molecule type" value="Genomic_DNA"/>
</dbReference>
<keyword evidence="2" id="KW-1185">Reference proteome</keyword>
<evidence type="ECO:0000313" key="2">
    <source>
        <dbReference type="Proteomes" id="UP000299102"/>
    </source>
</evidence>
<evidence type="ECO:0000313" key="1">
    <source>
        <dbReference type="EMBL" id="GBP44412.1"/>
    </source>
</evidence>
<name>A0A4C1W1I6_EUMVA</name>
<accession>A0A4C1W1I6</accession>
<comment type="caution">
    <text evidence="1">The sequence shown here is derived from an EMBL/GenBank/DDBJ whole genome shotgun (WGS) entry which is preliminary data.</text>
</comment>
<sequence>MKFHIKLFKYNQKKVTALRTDKPSIWLRRRFPKQLSVAKKALYKNCPASETAATCRICFTVKLNGRRFCLSIFEMQRSFARENPINPIKTHAQASHHRLGGHRRSWTHARPEIVRRFERRHWVKVALTKAPHSLTKDASQFARFQHNKRANPFLWLSIPIGVKARTHSDSSRTAAGGASLMPKLTLHGPVRPKVNDTAALDTREGPQLNAQWAGVEGLRSMPLDLKKRVLGGYPSTVE</sequence>
<proteinExistence type="predicted"/>
<gene>
    <name evidence="1" type="ORF">EVAR_81328_1</name>
</gene>